<keyword evidence="5 10" id="KW-0812">Transmembrane</keyword>
<evidence type="ECO:0000256" key="9">
    <source>
        <dbReference type="ARBA" id="ARBA00023136"/>
    </source>
</evidence>
<reference evidence="11 12" key="1">
    <citation type="submission" date="2020-04" db="EMBL/GenBank/DDBJ databases">
        <authorList>
            <person name="De Canck E."/>
        </authorList>
    </citation>
    <scope>NUCLEOTIDE SEQUENCE [LARGE SCALE GENOMIC DNA]</scope>
    <source>
        <strain evidence="11 12">LMG 28614</strain>
    </source>
</reference>
<name>A0A6S7B5S0_9BURK</name>
<evidence type="ECO:0000256" key="5">
    <source>
        <dbReference type="ARBA" id="ARBA00022692"/>
    </source>
</evidence>
<feature type="transmembrane region" description="Helical" evidence="10">
    <location>
        <begin position="238"/>
        <end position="257"/>
    </location>
</feature>
<evidence type="ECO:0000313" key="11">
    <source>
        <dbReference type="EMBL" id="CAB3780296.1"/>
    </source>
</evidence>
<accession>A0A6S7B5S0</accession>
<keyword evidence="7 10" id="KW-1133">Transmembrane helix</keyword>
<protein>
    <submittedName>
        <fullName evidence="11">Ktr system potassium uptake protein B</fullName>
    </submittedName>
</protein>
<keyword evidence="12" id="KW-1185">Reference proteome</keyword>
<evidence type="ECO:0000256" key="7">
    <source>
        <dbReference type="ARBA" id="ARBA00022989"/>
    </source>
</evidence>
<evidence type="ECO:0000256" key="2">
    <source>
        <dbReference type="ARBA" id="ARBA00022448"/>
    </source>
</evidence>
<evidence type="ECO:0000313" key="12">
    <source>
        <dbReference type="Proteomes" id="UP000494365"/>
    </source>
</evidence>
<dbReference type="PANTHER" id="PTHR32024">
    <property type="entry name" value="TRK SYSTEM POTASSIUM UPTAKE PROTEIN TRKG-RELATED"/>
    <property type="match status" value="1"/>
</dbReference>
<evidence type="ECO:0000256" key="10">
    <source>
        <dbReference type="SAM" id="Phobius"/>
    </source>
</evidence>
<feature type="transmembrane region" description="Helical" evidence="10">
    <location>
        <begin position="20"/>
        <end position="41"/>
    </location>
</feature>
<feature type="transmembrane region" description="Helical" evidence="10">
    <location>
        <begin position="135"/>
        <end position="159"/>
    </location>
</feature>
<organism evidence="11 12">
    <name type="scientific">Paraburkholderia ultramafica</name>
    <dbReference type="NCBI Taxonomy" id="1544867"/>
    <lineage>
        <taxon>Bacteria</taxon>
        <taxon>Pseudomonadati</taxon>
        <taxon>Pseudomonadota</taxon>
        <taxon>Betaproteobacteria</taxon>
        <taxon>Burkholderiales</taxon>
        <taxon>Burkholderiaceae</taxon>
        <taxon>Paraburkholderia</taxon>
    </lineage>
</organism>
<dbReference type="InterPro" id="IPR003445">
    <property type="entry name" value="Cat_transpt"/>
</dbReference>
<dbReference type="InterPro" id="IPR004772">
    <property type="entry name" value="TrkH"/>
</dbReference>
<dbReference type="PANTHER" id="PTHR32024:SF1">
    <property type="entry name" value="KTR SYSTEM POTASSIUM UPTAKE PROTEIN B"/>
    <property type="match status" value="1"/>
</dbReference>
<feature type="transmembrane region" description="Helical" evidence="10">
    <location>
        <begin position="84"/>
        <end position="114"/>
    </location>
</feature>
<evidence type="ECO:0000256" key="3">
    <source>
        <dbReference type="ARBA" id="ARBA00022475"/>
    </source>
</evidence>
<gene>
    <name evidence="11" type="primary">ktrB</name>
    <name evidence="11" type="ORF">LMG28614_01033</name>
</gene>
<feature type="transmembrane region" description="Helical" evidence="10">
    <location>
        <begin position="414"/>
        <end position="435"/>
    </location>
</feature>
<keyword evidence="2" id="KW-0813">Transport</keyword>
<feature type="transmembrane region" description="Helical" evidence="10">
    <location>
        <begin position="198"/>
        <end position="218"/>
    </location>
</feature>
<evidence type="ECO:0000256" key="4">
    <source>
        <dbReference type="ARBA" id="ARBA00022538"/>
    </source>
</evidence>
<dbReference type="Pfam" id="PF02386">
    <property type="entry name" value="TrkH"/>
    <property type="match status" value="1"/>
</dbReference>
<feature type="transmembrane region" description="Helical" evidence="10">
    <location>
        <begin position="358"/>
        <end position="379"/>
    </location>
</feature>
<proteinExistence type="predicted"/>
<keyword evidence="3" id="KW-1003">Cell membrane</keyword>
<dbReference type="RefSeq" id="WP_217469093.1">
    <property type="nucleotide sequence ID" value="NZ_CADIKK010000003.1"/>
</dbReference>
<evidence type="ECO:0000256" key="1">
    <source>
        <dbReference type="ARBA" id="ARBA00004651"/>
    </source>
</evidence>
<dbReference type="EMBL" id="CADIKK010000003">
    <property type="protein sequence ID" value="CAB3780296.1"/>
    <property type="molecule type" value="Genomic_DNA"/>
</dbReference>
<keyword evidence="9 10" id="KW-0472">Membrane</keyword>
<feature type="transmembrane region" description="Helical" evidence="10">
    <location>
        <begin position="53"/>
        <end position="72"/>
    </location>
</feature>
<evidence type="ECO:0000256" key="6">
    <source>
        <dbReference type="ARBA" id="ARBA00022958"/>
    </source>
</evidence>
<keyword evidence="6" id="KW-0630">Potassium</keyword>
<dbReference type="GO" id="GO:0015379">
    <property type="term" value="F:potassium:chloride symporter activity"/>
    <property type="evidence" value="ECO:0007669"/>
    <property type="project" value="InterPro"/>
</dbReference>
<dbReference type="AlphaFoldDB" id="A0A6S7B5S0"/>
<keyword evidence="8" id="KW-0406">Ion transport</keyword>
<sequence length="452" mass="48684">MKHWSFHSPWGTRASSILRLPPTVVLALVFAGLIIAGAAILSLPISATQPLRWIDALFMATSAVTVTGLSVIDVGTGLTRFGQVVLLVLIQLGGLGMMTFTVMVLSLLGLRLSIRQQMLLKEDLNQTSLGDLMRLVRMIAGVVAIMEAIGTVLLAARFVPPFGWSEGLFCALFHAISAFNNAGFSLFPDSWTRWATDWWSNLVITALVIVGGLGFSVLDDLRARRRWTYLSLHSRLTLAGTAVLLALGFVGFALLEWHNPKTLGLQASVANRLLASFFQSAMTRSGGFNTIDIASLHDSTTLLFVGLMFIGGGSTSNAGGIKVSSFMVLAIVTWAFLRKSDSPSAFGRTIPTADVLKVLALCFISSSIVVFGTFALTVIQTQPFLDLLFETVSALATVGLSRGITGELHDPARMIVTVMMFIGRIGPLTLGLTLARNMASRLRYPEGRVYLG</sequence>
<comment type="subcellular location">
    <subcellularLocation>
        <location evidence="1">Cell membrane</location>
        <topology evidence="1">Multi-pass membrane protein</topology>
    </subcellularLocation>
</comment>
<keyword evidence="4" id="KW-0633">Potassium transport</keyword>
<dbReference type="Proteomes" id="UP000494365">
    <property type="component" value="Unassembled WGS sequence"/>
</dbReference>
<dbReference type="NCBIfam" id="TIGR00933">
    <property type="entry name" value="2a38"/>
    <property type="match status" value="1"/>
</dbReference>
<evidence type="ECO:0000256" key="8">
    <source>
        <dbReference type="ARBA" id="ARBA00023065"/>
    </source>
</evidence>
<dbReference type="GO" id="GO:0005886">
    <property type="term" value="C:plasma membrane"/>
    <property type="evidence" value="ECO:0007669"/>
    <property type="project" value="UniProtKB-SubCell"/>
</dbReference>
<feature type="transmembrane region" description="Helical" evidence="10">
    <location>
        <begin position="318"/>
        <end position="337"/>
    </location>
</feature>